<keyword evidence="5" id="KW-1185">Reference proteome</keyword>
<dbReference type="EMBL" id="JACCBH010000001">
    <property type="protein sequence ID" value="NYD53140.1"/>
    <property type="molecule type" value="Genomic_DNA"/>
</dbReference>
<evidence type="ECO:0000256" key="1">
    <source>
        <dbReference type="ARBA" id="ARBA00006484"/>
    </source>
</evidence>
<dbReference type="PRINTS" id="PR00081">
    <property type="entry name" value="GDHRDH"/>
</dbReference>
<evidence type="ECO:0000313" key="4">
    <source>
        <dbReference type="EMBL" id="NYD53140.1"/>
    </source>
</evidence>
<dbReference type="PANTHER" id="PTHR44196">
    <property type="entry name" value="DEHYDROGENASE/REDUCTASE SDR FAMILY MEMBER 7B"/>
    <property type="match status" value="1"/>
</dbReference>
<dbReference type="RefSeq" id="WP_179430449.1">
    <property type="nucleotide sequence ID" value="NZ_BAABLC010000003.1"/>
</dbReference>
<name>A0A7Y9JLB0_9MICO</name>
<evidence type="ECO:0000256" key="2">
    <source>
        <dbReference type="ARBA" id="ARBA00023002"/>
    </source>
</evidence>
<dbReference type="Pfam" id="PF00106">
    <property type="entry name" value="adh_short"/>
    <property type="match status" value="1"/>
</dbReference>
<evidence type="ECO:0000313" key="5">
    <source>
        <dbReference type="Proteomes" id="UP000552045"/>
    </source>
</evidence>
<dbReference type="Gene3D" id="3.40.50.720">
    <property type="entry name" value="NAD(P)-binding Rossmann-like Domain"/>
    <property type="match status" value="1"/>
</dbReference>
<dbReference type="Proteomes" id="UP000552045">
    <property type="component" value="Unassembled WGS sequence"/>
</dbReference>
<dbReference type="GO" id="GO:0016020">
    <property type="term" value="C:membrane"/>
    <property type="evidence" value="ECO:0007669"/>
    <property type="project" value="TreeGrafter"/>
</dbReference>
<comment type="caution">
    <text evidence="4">The sequence shown here is derived from an EMBL/GenBank/DDBJ whole genome shotgun (WGS) entry which is preliminary data.</text>
</comment>
<gene>
    <name evidence="4" type="ORF">BKA02_000195</name>
</gene>
<evidence type="ECO:0000256" key="3">
    <source>
        <dbReference type="RuleBase" id="RU000363"/>
    </source>
</evidence>
<reference evidence="4 5" key="1">
    <citation type="submission" date="2020-07" db="EMBL/GenBank/DDBJ databases">
        <title>Sequencing the genomes of 1000 actinobacteria strains.</title>
        <authorList>
            <person name="Klenk H.-P."/>
        </authorList>
    </citation>
    <scope>NUCLEOTIDE SEQUENCE [LARGE SCALE GENOMIC DNA]</scope>
    <source>
        <strain evidence="4 5">DSM 22185</strain>
    </source>
</reference>
<dbReference type="InterPro" id="IPR036291">
    <property type="entry name" value="NAD(P)-bd_dom_sf"/>
</dbReference>
<dbReference type="PRINTS" id="PR00080">
    <property type="entry name" value="SDRFAMILY"/>
</dbReference>
<comment type="similarity">
    <text evidence="1 3">Belongs to the short-chain dehydrogenases/reductases (SDR) family.</text>
</comment>
<dbReference type="AlphaFoldDB" id="A0A7Y9JLB0"/>
<sequence>MTTNRSPRRVAWITGGGSGTGRAVAVRAAASGRAVAISGRRTEALEETSAQIVAAGGEAPLIVPLDVRDPEALAAAHSRVAAELGAVDDLVLAAGVNTPQRTWADQSITEFAAIVETNLTAAARAVDLVLPGMRESGGGTIVVVSSISAWRLSPGAGVAYTASKRGLKALTETLNGQEGRAGIRATLLLPGDIDSEFLRLRPEEPGEAERARMLTPDDVASTVQCVLDLPAHITVDELVVSPTGF</sequence>
<protein>
    <submittedName>
        <fullName evidence="4">NADP-dependent 3-hydroxy acid dehydrogenase YdfG</fullName>
    </submittedName>
</protein>
<dbReference type="SUPFAM" id="SSF51735">
    <property type="entry name" value="NAD(P)-binding Rossmann-fold domains"/>
    <property type="match status" value="1"/>
</dbReference>
<keyword evidence="2" id="KW-0560">Oxidoreductase</keyword>
<proteinExistence type="inferred from homology"/>
<dbReference type="PANTHER" id="PTHR44196:SF1">
    <property type="entry name" value="DEHYDROGENASE_REDUCTASE SDR FAMILY MEMBER 7B"/>
    <property type="match status" value="1"/>
</dbReference>
<organism evidence="4 5">
    <name type="scientific">Microbacterium pseudoresistens</name>
    <dbReference type="NCBI Taxonomy" id="640634"/>
    <lineage>
        <taxon>Bacteria</taxon>
        <taxon>Bacillati</taxon>
        <taxon>Actinomycetota</taxon>
        <taxon>Actinomycetes</taxon>
        <taxon>Micrococcales</taxon>
        <taxon>Microbacteriaceae</taxon>
        <taxon>Microbacterium</taxon>
    </lineage>
</organism>
<dbReference type="CDD" id="cd05233">
    <property type="entry name" value="SDR_c"/>
    <property type="match status" value="1"/>
</dbReference>
<dbReference type="InterPro" id="IPR002347">
    <property type="entry name" value="SDR_fam"/>
</dbReference>
<accession>A0A7Y9JLB0</accession>
<dbReference type="GO" id="GO:0016491">
    <property type="term" value="F:oxidoreductase activity"/>
    <property type="evidence" value="ECO:0007669"/>
    <property type="project" value="UniProtKB-KW"/>
</dbReference>